<dbReference type="Pfam" id="PF00006">
    <property type="entry name" value="ATP-synt_ab"/>
    <property type="match status" value="1"/>
</dbReference>
<keyword evidence="7" id="KW-1185">Reference proteome</keyword>
<dbReference type="InterPro" id="IPR000793">
    <property type="entry name" value="ATP_synth_asu_C"/>
</dbReference>
<evidence type="ECO:0000313" key="7">
    <source>
        <dbReference type="Proteomes" id="UP001054857"/>
    </source>
</evidence>
<protein>
    <recommendedName>
        <fullName evidence="8">AAA+ ATPase domain-containing protein</fullName>
    </recommendedName>
</protein>
<evidence type="ECO:0000259" key="5">
    <source>
        <dbReference type="Pfam" id="PF00306"/>
    </source>
</evidence>
<feature type="compositionally biased region" description="Low complexity" evidence="3">
    <location>
        <begin position="363"/>
        <end position="373"/>
    </location>
</feature>
<feature type="region of interest" description="Disordered" evidence="3">
    <location>
        <begin position="587"/>
        <end position="606"/>
    </location>
</feature>
<comment type="subcellular location">
    <subcellularLocation>
        <location evidence="1">Membrane</location>
    </subcellularLocation>
</comment>
<dbReference type="Gene3D" id="1.20.150.20">
    <property type="entry name" value="ATP synthase alpha/beta chain, C-terminal domain"/>
    <property type="match status" value="1"/>
</dbReference>
<dbReference type="GO" id="GO:0045259">
    <property type="term" value="C:proton-transporting ATP synthase complex"/>
    <property type="evidence" value="ECO:0007669"/>
    <property type="project" value="InterPro"/>
</dbReference>
<evidence type="ECO:0000259" key="4">
    <source>
        <dbReference type="Pfam" id="PF00006"/>
    </source>
</evidence>
<dbReference type="GO" id="GO:0005524">
    <property type="term" value="F:ATP binding"/>
    <property type="evidence" value="ECO:0007669"/>
    <property type="project" value="InterPro"/>
</dbReference>
<dbReference type="SUPFAM" id="SSF52540">
    <property type="entry name" value="P-loop containing nucleoside triphosphate hydrolases"/>
    <property type="match status" value="1"/>
</dbReference>
<feature type="compositionally biased region" description="Pro residues" evidence="3">
    <location>
        <begin position="277"/>
        <end position="286"/>
    </location>
</feature>
<evidence type="ECO:0008006" key="8">
    <source>
        <dbReference type="Google" id="ProtNLM"/>
    </source>
</evidence>
<dbReference type="EMBL" id="BMAR01000002">
    <property type="protein sequence ID" value="GFR41699.1"/>
    <property type="molecule type" value="Genomic_DNA"/>
</dbReference>
<comment type="similarity">
    <text evidence="2">Belongs to the ATPase alpha/beta chains family.</text>
</comment>
<dbReference type="InterPro" id="IPR038376">
    <property type="entry name" value="ATP_synth_asu_C_sf"/>
</dbReference>
<feature type="region of interest" description="Disordered" evidence="3">
    <location>
        <begin position="363"/>
        <end position="385"/>
    </location>
</feature>
<name>A0AAD3DH30_9CHLO</name>
<feature type="non-terminal residue" evidence="6">
    <location>
        <position position="1"/>
    </location>
</feature>
<feature type="compositionally biased region" description="Low complexity" evidence="3">
    <location>
        <begin position="1"/>
        <end position="31"/>
    </location>
</feature>
<feature type="compositionally biased region" description="Gly residues" evidence="3">
    <location>
        <begin position="505"/>
        <end position="516"/>
    </location>
</feature>
<feature type="compositionally biased region" description="Low complexity" evidence="3">
    <location>
        <begin position="517"/>
        <end position="543"/>
    </location>
</feature>
<proteinExistence type="inferred from homology"/>
<feature type="region of interest" description="Disordered" evidence="3">
    <location>
        <begin position="501"/>
        <end position="546"/>
    </location>
</feature>
<dbReference type="PANTHER" id="PTHR48082">
    <property type="entry name" value="ATP SYNTHASE SUBUNIT ALPHA, MITOCHONDRIAL"/>
    <property type="match status" value="1"/>
</dbReference>
<feature type="region of interest" description="Disordered" evidence="3">
    <location>
        <begin position="1"/>
        <end position="45"/>
    </location>
</feature>
<feature type="region of interest" description="Disordered" evidence="3">
    <location>
        <begin position="251"/>
        <end position="351"/>
    </location>
</feature>
<dbReference type="InterPro" id="IPR027417">
    <property type="entry name" value="P-loop_NTPase"/>
</dbReference>
<accession>A0AAD3DH30</accession>
<evidence type="ECO:0000256" key="2">
    <source>
        <dbReference type="ARBA" id="ARBA00008936"/>
    </source>
</evidence>
<dbReference type="Proteomes" id="UP001054857">
    <property type="component" value="Unassembled WGS sequence"/>
</dbReference>
<feature type="compositionally biased region" description="Low complexity" evidence="3">
    <location>
        <begin position="300"/>
        <end position="351"/>
    </location>
</feature>
<feature type="compositionally biased region" description="Low complexity" evidence="3">
    <location>
        <begin position="260"/>
        <end position="273"/>
    </location>
</feature>
<evidence type="ECO:0000313" key="6">
    <source>
        <dbReference type="EMBL" id="GFR41699.1"/>
    </source>
</evidence>
<sequence length="702" mass="69299">GSATTATAEAQQQQQLRRKASGGSATSSSSSSGGGSGGPMGRSVTRPLLAPQVEMKDREQIHESLLTGVKALDILTPLGRGSSLLLVGPPGSGKTRVALDAIAGQAAWWGAAAAAAGGSTAGAVSSSSSSAAAGTAAAGPQSPPPPPSGAVRCVLALVGRPREEVQSIISQLRSSGALPSTAVVAAPEGSPLGHQLAATCCACAIGERIRDEGGHALVVVDDLRPLSDTWERLLGGLAALGPARLREGLVKDERGRDVNAGASAGPAPTSGSTRPPTLSPSPPPPASSSTPPSASPPQPSSSSASSETPSSPASAPASSSPASSSPPASSSSVPSSSQAAPSPSAAPADAAGAAAVPASSASAASASSSSGSSGDDGGDDGGDEGALVEWEGMLVSGAVAQRRGFLSTFFLRAAKLSRTSGGGSLTLLPLVPGCCATGTSRRINLSKYKTLSPEQIAKLEAALRARQLADELASAGGAGGELATEVVEEFISIADGQLVLREPQGRGGSRGGGSESGSGSCSEGSGGAVFSPASSPSSSLSPAYQPDPRLSLTRIGSRAYCPALGQLAPQVRLQLIQAEDARRFAAAATARSTDSSSTTTSTTDQRADAAAQRLAAALLQEPGRPVGLSEQVVTLFAVQRGYLDAVPPDQVAAWLQGAMRHLAGSAAGTMQELGRTGVLSADLEAQLAAELGAFGSSWRAGW</sequence>
<dbReference type="InterPro" id="IPR005294">
    <property type="entry name" value="ATP_synth_F1_asu"/>
</dbReference>
<feature type="domain" description="ATPase F1/V1/A1 complex alpha/beta subunit nucleotide-binding" evidence="4">
    <location>
        <begin position="68"/>
        <end position="224"/>
    </location>
</feature>
<dbReference type="Pfam" id="PF00306">
    <property type="entry name" value="ATP-synt_ab_C"/>
    <property type="match status" value="1"/>
</dbReference>
<dbReference type="Gene3D" id="3.40.50.300">
    <property type="entry name" value="P-loop containing nucleotide triphosphate hydrolases"/>
    <property type="match status" value="1"/>
</dbReference>
<reference evidence="6 7" key="1">
    <citation type="journal article" date="2021" name="Sci. Rep.">
        <title>Genome sequencing of the multicellular alga Astrephomene provides insights into convergent evolution of germ-soma differentiation.</title>
        <authorList>
            <person name="Yamashita S."/>
            <person name="Yamamoto K."/>
            <person name="Matsuzaki R."/>
            <person name="Suzuki S."/>
            <person name="Yamaguchi H."/>
            <person name="Hirooka S."/>
            <person name="Minakuchi Y."/>
            <person name="Miyagishima S."/>
            <person name="Kawachi M."/>
            <person name="Toyoda A."/>
            <person name="Nozaki H."/>
        </authorList>
    </citation>
    <scope>NUCLEOTIDE SEQUENCE [LARGE SCALE GENOMIC DNA]</scope>
    <source>
        <strain evidence="6 7">NIES-4017</strain>
    </source>
</reference>
<dbReference type="AlphaFoldDB" id="A0AAD3DH30"/>
<organism evidence="6 7">
    <name type="scientific">Astrephomene gubernaculifera</name>
    <dbReference type="NCBI Taxonomy" id="47775"/>
    <lineage>
        <taxon>Eukaryota</taxon>
        <taxon>Viridiplantae</taxon>
        <taxon>Chlorophyta</taxon>
        <taxon>core chlorophytes</taxon>
        <taxon>Chlorophyceae</taxon>
        <taxon>CS clade</taxon>
        <taxon>Chlamydomonadales</taxon>
        <taxon>Astrephomenaceae</taxon>
        <taxon>Astrephomene</taxon>
    </lineage>
</organism>
<gene>
    <name evidence="6" type="ORF">Agub_g2446</name>
</gene>
<feature type="domain" description="ATP synthase alpha subunit C-terminal" evidence="5">
    <location>
        <begin position="611"/>
        <end position="691"/>
    </location>
</feature>
<comment type="caution">
    <text evidence="6">The sequence shown here is derived from an EMBL/GenBank/DDBJ whole genome shotgun (WGS) entry which is preliminary data.</text>
</comment>
<evidence type="ECO:0000256" key="1">
    <source>
        <dbReference type="ARBA" id="ARBA00004370"/>
    </source>
</evidence>
<dbReference type="PANTHER" id="PTHR48082:SF2">
    <property type="entry name" value="ATP SYNTHASE SUBUNIT ALPHA, MITOCHONDRIAL"/>
    <property type="match status" value="1"/>
</dbReference>
<dbReference type="InterPro" id="IPR000194">
    <property type="entry name" value="ATPase_F1/V1/A1_a/bsu_nucl-bd"/>
</dbReference>
<dbReference type="GO" id="GO:0043531">
    <property type="term" value="F:ADP binding"/>
    <property type="evidence" value="ECO:0007669"/>
    <property type="project" value="TreeGrafter"/>
</dbReference>
<dbReference type="GO" id="GO:0046933">
    <property type="term" value="F:proton-transporting ATP synthase activity, rotational mechanism"/>
    <property type="evidence" value="ECO:0007669"/>
    <property type="project" value="InterPro"/>
</dbReference>
<evidence type="ECO:0000256" key="3">
    <source>
        <dbReference type="SAM" id="MobiDB-lite"/>
    </source>
</evidence>
<dbReference type="SUPFAM" id="SSF47917">
    <property type="entry name" value="C-terminal domain of alpha and beta subunits of F1 ATP synthase"/>
    <property type="match status" value="1"/>
</dbReference>